<dbReference type="OrthoDB" id="2962761at2"/>
<organism evidence="1 2">
    <name type="scientific">Pilibacter termitis</name>
    <dbReference type="NCBI Taxonomy" id="263852"/>
    <lineage>
        <taxon>Bacteria</taxon>
        <taxon>Bacillati</taxon>
        <taxon>Bacillota</taxon>
        <taxon>Bacilli</taxon>
        <taxon>Lactobacillales</taxon>
        <taxon>Enterococcaceae</taxon>
        <taxon>Pilibacter</taxon>
    </lineage>
</organism>
<evidence type="ECO:0000313" key="2">
    <source>
        <dbReference type="Proteomes" id="UP000190328"/>
    </source>
</evidence>
<dbReference type="Proteomes" id="UP000190328">
    <property type="component" value="Unassembled WGS sequence"/>
</dbReference>
<sequence>MIKMSELERAEETLSMIPQSVVKTKTETIARVFGKPKAENFISDWFAFLLRNNSKVVEALLCSAGYEFDGQEFEVNREYIFSDGRRIDFLLKSETTIIGIENKIDSGKQDNQLEDYSNELEEMEKGKNIVKIFLKPSYNVSKATSEFIEVNYEDLIEEMKKIPLDFISDLRGSFFLLDFIKHIEENIIIMEQFEFSEWTSFLAKHQKDIATINHQSYENAKNIRSLVKEKMFSIVDEQEEWNVAEHPTYIQFFKEEWSKEGLPFIHFELLNTGNVLPTSYLIRLDIEGKRNKKEIVNLLGLNSNLHVLHEGIPIDYTNSETFYQSIDETMEVLKGCIEEWVPKIESAIAEIAK</sequence>
<proteinExistence type="predicted"/>
<evidence type="ECO:0000313" key="1">
    <source>
        <dbReference type="EMBL" id="SJZ97908.1"/>
    </source>
</evidence>
<name>A0A1T4Q3X6_9ENTE</name>
<accession>A0A1T4Q3X6</accession>
<dbReference type="Pfam" id="PF14281">
    <property type="entry name" value="PDDEXK_4"/>
    <property type="match status" value="1"/>
</dbReference>
<dbReference type="InterPro" id="IPR029470">
    <property type="entry name" value="PDDEXK_4"/>
</dbReference>
<dbReference type="STRING" id="263852.SAMN02745116_02035"/>
<dbReference type="RefSeq" id="WP_159443291.1">
    <property type="nucleotide sequence ID" value="NZ_FUXI01000025.1"/>
</dbReference>
<dbReference type="EMBL" id="FUXI01000025">
    <property type="protein sequence ID" value="SJZ97908.1"/>
    <property type="molecule type" value="Genomic_DNA"/>
</dbReference>
<gene>
    <name evidence="1" type="ORF">SAMN02745116_02035</name>
</gene>
<protein>
    <submittedName>
        <fullName evidence="1">PD-(D/E)XK nuclease superfamily protein</fullName>
    </submittedName>
</protein>
<dbReference type="AlphaFoldDB" id="A0A1T4Q3X6"/>
<keyword evidence="2" id="KW-1185">Reference proteome</keyword>
<reference evidence="1 2" key="1">
    <citation type="submission" date="2017-02" db="EMBL/GenBank/DDBJ databases">
        <authorList>
            <person name="Peterson S.W."/>
        </authorList>
    </citation>
    <scope>NUCLEOTIDE SEQUENCE [LARGE SCALE GENOMIC DNA]</scope>
    <source>
        <strain evidence="1 2">ATCC BAA-1030</strain>
    </source>
</reference>